<dbReference type="Proteomes" id="UP000256763">
    <property type="component" value="Unassembled WGS sequence"/>
</dbReference>
<feature type="region of interest" description="Disordered" evidence="1">
    <location>
        <begin position="44"/>
        <end position="120"/>
    </location>
</feature>
<dbReference type="InterPro" id="IPR007730">
    <property type="entry name" value="SPOR-like_dom"/>
</dbReference>
<dbReference type="GO" id="GO:0032506">
    <property type="term" value="P:cytokinetic process"/>
    <property type="evidence" value="ECO:0007669"/>
    <property type="project" value="TreeGrafter"/>
</dbReference>
<reference evidence="5" key="1">
    <citation type="submission" date="2017-05" db="EMBL/GenBank/DDBJ databases">
        <authorList>
            <person name="Sharma S."/>
            <person name="Sidhu C."/>
            <person name="Pinnaka A.K."/>
        </authorList>
    </citation>
    <scope>NUCLEOTIDE SEQUENCE [LARGE SCALE GENOMIC DNA]</scope>
    <source>
        <strain evidence="5">AK93</strain>
    </source>
</reference>
<dbReference type="InterPro" id="IPR052521">
    <property type="entry name" value="Cell_div_SPOR-domain"/>
</dbReference>
<organism evidence="4 5">
    <name type="scientific">Alkalilimnicola ehrlichii</name>
    <dbReference type="NCBI Taxonomy" id="351052"/>
    <lineage>
        <taxon>Bacteria</taxon>
        <taxon>Pseudomonadati</taxon>
        <taxon>Pseudomonadota</taxon>
        <taxon>Gammaproteobacteria</taxon>
        <taxon>Chromatiales</taxon>
        <taxon>Ectothiorhodospiraceae</taxon>
        <taxon>Alkalilimnicola</taxon>
    </lineage>
</organism>
<protein>
    <recommendedName>
        <fullName evidence="3">SPOR domain-containing protein</fullName>
    </recommendedName>
</protein>
<keyword evidence="2" id="KW-1133">Transmembrane helix</keyword>
<evidence type="ECO:0000256" key="1">
    <source>
        <dbReference type="SAM" id="MobiDB-lite"/>
    </source>
</evidence>
<dbReference type="InterPro" id="IPR036680">
    <property type="entry name" value="SPOR-like_sf"/>
</dbReference>
<comment type="caution">
    <text evidence="4">The sequence shown here is derived from an EMBL/GenBank/DDBJ whole genome shotgun (WGS) entry which is preliminary data.</text>
</comment>
<dbReference type="Gene3D" id="3.30.70.1070">
    <property type="entry name" value="Sporulation related repeat"/>
    <property type="match status" value="1"/>
</dbReference>
<proteinExistence type="predicted"/>
<feature type="compositionally biased region" description="Low complexity" evidence="1">
    <location>
        <begin position="102"/>
        <end position="112"/>
    </location>
</feature>
<accession>A0A3E0X0N3</accession>
<feature type="compositionally biased region" description="Acidic residues" evidence="1">
    <location>
        <begin position="89"/>
        <end position="101"/>
    </location>
</feature>
<dbReference type="OrthoDB" id="7069135at2"/>
<dbReference type="GO" id="GO:0042834">
    <property type="term" value="F:peptidoglycan binding"/>
    <property type="evidence" value="ECO:0007669"/>
    <property type="project" value="InterPro"/>
</dbReference>
<keyword evidence="5" id="KW-1185">Reference proteome</keyword>
<dbReference type="Pfam" id="PF05036">
    <property type="entry name" value="SPOR"/>
    <property type="match status" value="1"/>
</dbReference>
<dbReference type="PROSITE" id="PS51724">
    <property type="entry name" value="SPOR"/>
    <property type="match status" value="1"/>
</dbReference>
<evidence type="ECO:0000313" key="4">
    <source>
        <dbReference type="EMBL" id="RFA38838.1"/>
    </source>
</evidence>
<sequence>MQQRLKQRLIGAAVLVALAVIFLPMLLTGPSDRHTMDVPIEIPQRPQMTEVPGIPEPADIEQLAERQPSAPPVERPSQTASAPAGQGEEASEEPAELEVVEVEPPAVAAAEETQSSPQAVDSDMAAWAIQVGSFGRESNAFGLRDRLREAGFSAYVEAPEAQGSRFYRVRVGPVVERDEADALKTRLQEEEGLPGLVVSHP</sequence>
<keyword evidence="2" id="KW-0812">Transmembrane</keyword>
<gene>
    <name evidence="4" type="ORF">CAL65_02740</name>
</gene>
<dbReference type="SUPFAM" id="SSF110997">
    <property type="entry name" value="Sporulation related repeat"/>
    <property type="match status" value="1"/>
</dbReference>
<dbReference type="GO" id="GO:0030428">
    <property type="term" value="C:cell septum"/>
    <property type="evidence" value="ECO:0007669"/>
    <property type="project" value="TreeGrafter"/>
</dbReference>
<evidence type="ECO:0000256" key="2">
    <source>
        <dbReference type="SAM" id="Phobius"/>
    </source>
</evidence>
<name>A0A3E0X0N3_9GAMM</name>
<evidence type="ECO:0000259" key="3">
    <source>
        <dbReference type="PROSITE" id="PS51724"/>
    </source>
</evidence>
<dbReference type="PANTHER" id="PTHR38687:SF1">
    <property type="entry name" value="CELL DIVISION PROTEIN DEDD"/>
    <property type="match status" value="1"/>
</dbReference>
<keyword evidence="2" id="KW-0472">Membrane</keyword>
<dbReference type="RefSeq" id="WP_116300860.1">
    <property type="nucleotide sequence ID" value="NZ_NFZV01000002.1"/>
</dbReference>
<feature type="domain" description="SPOR" evidence="3">
    <location>
        <begin position="121"/>
        <end position="200"/>
    </location>
</feature>
<evidence type="ECO:0000313" key="5">
    <source>
        <dbReference type="Proteomes" id="UP000256763"/>
    </source>
</evidence>
<feature type="transmembrane region" description="Helical" evidence="2">
    <location>
        <begin position="9"/>
        <end position="27"/>
    </location>
</feature>
<dbReference type="GO" id="GO:0032153">
    <property type="term" value="C:cell division site"/>
    <property type="evidence" value="ECO:0007669"/>
    <property type="project" value="TreeGrafter"/>
</dbReference>
<dbReference type="PANTHER" id="PTHR38687">
    <property type="entry name" value="CELL DIVISION PROTEIN DEDD-RELATED"/>
    <property type="match status" value="1"/>
</dbReference>
<dbReference type="EMBL" id="NFZW01000002">
    <property type="protein sequence ID" value="RFA38838.1"/>
    <property type="molecule type" value="Genomic_DNA"/>
</dbReference>
<dbReference type="AlphaFoldDB" id="A0A3E0X0N3"/>